<reference evidence="2 3" key="1">
    <citation type="submission" date="2020-09" db="EMBL/GenBank/DDBJ databases">
        <title>Biosynthesis of the nuclear factor of activated T cells inhibitor NFAT-133 and its congeners in Streptomyces pactum.</title>
        <authorList>
            <person name="Zhou W."/>
            <person name="Posri P."/>
            <person name="Abugrain M.E."/>
            <person name="Weisberg A.J."/>
            <person name="Chang J.H."/>
            <person name="Mahmud T."/>
        </authorList>
    </citation>
    <scope>NUCLEOTIDE SEQUENCE [LARGE SCALE GENOMIC DNA]</scope>
    <source>
        <strain evidence="2 3">ATCC 27456</strain>
    </source>
</reference>
<keyword evidence="3" id="KW-1185">Reference proteome</keyword>
<accession>A0ABS0NMD3</accession>
<protein>
    <recommendedName>
        <fullName evidence="4">Cation transporter</fullName>
    </recommendedName>
</protein>
<organism evidence="2 3">
    <name type="scientific">Streptomyces pactum</name>
    <dbReference type="NCBI Taxonomy" id="68249"/>
    <lineage>
        <taxon>Bacteria</taxon>
        <taxon>Bacillati</taxon>
        <taxon>Actinomycetota</taxon>
        <taxon>Actinomycetes</taxon>
        <taxon>Kitasatosporales</taxon>
        <taxon>Streptomycetaceae</taxon>
        <taxon>Streptomyces</taxon>
    </lineage>
</organism>
<proteinExistence type="predicted"/>
<evidence type="ECO:0000313" key="2">
    <source>
        <dbReference type="EMBL" id="MBH5336372.1"/>
    </source>
</evidence>
<dbReference type="EMBL" id="JACYXC010000001">
    <property type="protein sequence ID" value="MBH5336372.1"/>
    <property type="molecule type" value="Genomic_DNA"/>
</dbReference>
<sequence length="63" mass="6432">MSTAAINPASGSAAHGATALREDAEGHPRHLLGNALRAVKVFAATAFSVVVLGEYGEEIHPGH</sequence>
<feature type="region of interest" description="Disordered" evidence="1">
    <location>
        <begin position="1"/>
        <end position="22"/>
    </location>
</feature>
<dbReference type="Proteomes" id="UP000807371">
    <property type="component" value="Unassembled WGS sequence"/>
</dbReference>
<name>A0ABS0NMD3_9ACTN</name>
<comment type="caution">
    <text evidence="2">The sequence shown here is derived from an EMBL/GenBank/DDBJ whole genome shotgun (WGS) entry which is preliminary data.</text>
</comment>
<evidence type="ECO:0000313" key="3">
    <source>
        <dbReference type="Proteomes" id="UP000807371"/>
    </source>
</evidence>
<dbReference type="RefSeq" id="WP_197989795.1">
    <property type="nucleotide sequence ID" value="NZ_JACYXC010000001.1"/>
</dbReference>
<evidence type="ECO:0008006" key="4">
    <source>
        <dbReference type="Google" id="ProtNLM"/>
    </source>
</evidence>
<gene>
    <name evidence="2" type="ORF">IHE55_16935</name>
</gene>
<evidence type="ECO:0000256" key="1">
    <source>
        <dbReference type="SAM" id="MobiDB-lite"/>
    </source>
</evidence>